<proteinExistence type="predicted"/>
<protein>
    <recommendedName>
        <fullName evidence="4">F-box domain-containing protein</fullName>
    </recommendedName>
</protein>
<evidence type="ECO:0000313" key="3">
    <source>
        <dbReference type="Proteomes" id="UP000722485"/>
    </source>
</evidence>
<feature type="compositionally biased region" description="Acidic residues" evidence="1">
    <location>
        <begin position="336"/>
        <end position="349"/>
    </location>
</feature>
<name>A0A9P5LF47_9HYPO</name>
<sequence length="357" mass="40506">MSLLRLPPETLKQIFDHIGSSFFREDLRRLTVCKQWLEFARPVCFKYTALSQETLGILVSREGMKLPSPLKDSLETLVLELEGYQAWISIIWAREYAKKSNVSKTIALNEAVRSYSVNSWIKVLDNDLAQLAIMAQEFRRLRILRIRAWNAPSRFILDMPEDCLSLPTMQALLSLENLNVLVLDLSVNFLISSGEQGDNSHICPAIGTLLHTLRTLHLRMRSICPDVLKPRYPNDRLCLSVAVINLNLTMHQPGIASAAHSIRCGPLSGEILQLKEDIREQAEALVSRMASPKLIRILSHAPRSFETESLDVLTGKTMILDDDMEWDEDGKTVKEEDSEPESDILDDDEFAAYLDEE</sequence>
<dbReference type="Proteomes" id="UP000722485">
    <property type="component" value="Unassembled WGS sequence"/>
</dbReference>
<evidence type="ECO:0008006" key="4">
    <source>
        <dbReference type="Google" id="ProtNLM"/>
    </source>
</evidence>
<evidence type="ECO:0000313" key="2">
    <source>
        <dbReference type="EMBL" id="KAF7547575.1"/>
    </source>
</evidence>
<dbReference type="AlphaFoldDB" id="A0A9P5LF47"/>
<dbReference type="OrthoDB" id="3637487at2759"/>
<reference evidence="2" key="1">
    <citation type="submission" date="2020-03" db="EMBL/GenBank/DDBJ databases">
        <title>Draft Genome Sequence of Cylindrodendrum hubeiense.</title>
        <authorList>
            <person name="Buettner E."/>
            <person name="Kellner H."/>
        </authorList>
    </citation>
    <scope>NUCLEOTIDE SEQUENCE</scope>
    <source>
        <strain evidence="2">IHI 201604</strain>
    </source>
</reference>
<accession>A0A9P5LF47</accession>
<gene>
    <name evidence="2" type="ORF">G7Z17_g7622</name>
</gene>
<evidence type="ECO:0000256" key="1">
    <source>
        <dbReference type="SAM" id="MobiDB-lite"/>
    </source>
</evidence>
<dbReference type="EMBL" id="JAANBB010000174">
    <property type="protein sequence ID" value="KAF7547575.1"/>
    <property type="molecule type" value="Genomic_DNA"/>
</dbReference>
<keyword evidence="3" id="KW-1185">Reference proteome</keyword>
<feature type="region of interest" description="Disordered" evidence="1">
    <location>
        <begin position="326"/>
        <end position="349"/>
    </location>
</feature>
<comment type="caution">
    <text evidence="2">The sequence shown here is derived from an EMBL/GenBank/DDBJ whole genome shotgun (WGS) entry which is preliminary data.</text>
</comment>
<organism evidence="2 3">
    <name type="scientific">Cylindrodendrum hubeiense</name>
    <dbReference type="NCBI Taxonomy" id="595255"/>
    <lineage>
        <taxon>Eukaryota</taxon>
        <taxon>Fungi</taxon>
        <taxon>Dikarya</taxon>
        <taxon>Ascomycota</taxon>
        <taxon>Pezizomycotina</taxon>
        <taxon>Sordariomycetes</taxon>
        <taxon>Hypocreomycetidae</taxon>
        <taxon>Hypocreales</taxon>
        <taxon>Nectriaceae</taxon>
        <taxon>Cylindrodendrum</taxon>
    </lineage>
</organism>